<dbReference type="HOGENOM" id="CLU_053775_0_0_1"/>
<accession>A0A0E0P4V6</accession>
<organism evidence="1 2">
    <name type="scientific">Oryza rufipogon</name>
    <name type="common">Brownbeard rice</name>
    <name type="synonym">Asian wild rice</name>
    <dbReference type="NCBI Taxonomy" id="4529"/>
    <lineage>
        <taxon>Eukaryota</taxon>
        <taxon>Viridiplantae</taxon>
        <taxon>Streptophyta</taxon>
        <taxon>Embryophyta</taxon>
        <taxon>Tracheophyta</taxon>
        <taxon>Spermatophyta</taxon>
        <taxon>Magnoliopsida</taxon>
        <taxon>Liliopsida</taxon>
        <taxon>Poales</taxon>
        <taxon>Poaceae</taxon>
        <taxon>BOP clade</taxon>
        <taxon>Oryzoideae</taxon>
        <taxon>Oryzeae</taxon>
        <taxon>Oryzinae</taxon>
        <taxon>Oryza</taxon>
    </lineage>
</organism>
<dbReference type="Gramene" id="ORUFI04G01690.1">
    <property type="protein sequence ID" value="ORUFI04G01690.1"/>
    <property type="gene ID" value="ORUFI04G01690"/>
</dbReference>
<reference evidence="1" key="2">
    <citation type="submission" date="2015-06" db="UniProtKB">
        <authorList>
            <consortium name="EnsemblPlants"/>
        </authorList>
    </citation>
    <scope>IDENTIFICATION</scope>
</reference>
<reference evidence="2" key="1">
    <citation type="submission" date="2013-06" db="EMBL/GenBank/DDBJ databases">
        <authorList>
            <person name="Zhao Q."/>
        </authorList>
    </citation>
    <scope>NUCLEOTIDE SEQUENCE</scope>
    <source>
        <strain evidence="2">cv. W1943</strain>
    </source>
</reference>
<keyword evidence="2" id="KW-1185">Reference proteome</keyword>
<sequence length="314" mass="36574">MHVTPQNSTTYNLSPTQPQDFGITHSSLLKSNPTMHKAEHTFQNDDIKLASSAREQFHEEFGFKRKNLEKEIYRDMMKRLNEFHAKEVVEHQTDGARNLENTEETLEGHHMAKKDIVHVNKSPCFSNTSDKKIQSAINEGQLNFATPGMSHAKDDHLVKQIGLGGLVRRSLRHRWEFDEEANLDAKVYRSKKRAYLLVHKKQLHKLSVEKLRERGMAWVPKGSVQVQNEKDAKVEVEAKKVRRVRSHAPNQWFVSSHQVPLPPYCIYSSPMQPMHMSWIQFSGMYRYPSCPYYNSWISYESLYYGGMLPYSFAY</sequence>
<evidence type="ECO:0000313" key="2">
    <source>
        <dbReference type="Proteomes" id="UP000008022"/>
    </source>
</evidence>
<name>A0A0E0P4V6_ORYRU</name>
<proteinExistence type="predicted"/>
<protein>
    <submittedName>
        <fullName evidence="1">Uncharacterized protein</fullName>
    </submittedName>
</protein>
<evidence type="ECO:0000313" key="1">
    <source>
        <dbReference type="EnsemblPlants" id="ORUFI04G01690.1"/>
    </source>
</evidence>
<dbReference type="Proteomes" id="UP000008022">
    <property type="component" value="Unassembled WGS sequence"/>
</dbReference>
<dbReference type="EnsemblPlants" id="ORUFI04G01690.1">
    <property type="protein sequence ID" value="ORUFI04G01690.1"/>
    <property type="gene ID" value="ORUFI04G01690"/>
</dbReference>
<dbReference type="AlphaFoldDB" id="A0A0E0P4V6"/>